<dbReference type="PANTHER" id="PTHR31642:SF299">
    <property type="entry name" value="OS02G0653400 PROTEIN"/>
    <property type="match status" value="1"/>
</dbReference>
<dbReference type="EMBL" id="CM003608">
    <property type="protein sequence ID" value="KYP67116.1"/>
    <property type="molecule type" value="Genomic_DNA"/>
</dbReference>
<dbReference type="OMA" id="PIDASHW"/>
<dbReference type="Proteomes" id="UP000075243">
    <property type="component" value="Chromosome 6"/>
</dbReference>
<dbReference type="Gene3D" id="3.30.559.10">
    <property type="entry name" value="Chloramphenicol acetyltransferase-like domain"/>
    <property type="match status" value="1"/>
</dbReference>
<evidence type="ECO:0000256" key="1">
    <source>
        <dbReference type="ARBA" id="ARBA00009861"/>
    </source>
</evidence>
<dbReference type="AlphaFoldDB" id="A0A151TJE4"/>
<dbReference type="GO" id="GO:0010025">
    <property type="term" value="P:wax biosynthetic process"/>
    <property type="evidence" value="ECO:0007669"/>
    <property type="project" value="EnsemblPlants"/>
</dbReference>
<dbReference type="STRING" id="3821.A0A151TJE4"/>
<dbReference type="InterPro" id="IPR050317">
    <property type="entry name" value="Plant_Fungal_Acyltransferase"/>
</dbReference>
<dbReference type="Gramene" id="C.cajan_13035.t">
    <property type="protein sequence ID" value="C.cajan_13035.t"/>
    <property type="gene ID" value="C.cajan_13035"/>
</dbReference>
<evidence type="ECO:0000313" key="2">
    <source>
        <dbReference type="EMBL" id="KYP67116.1"/>
    </source>
</evidence>
<gene>
    <name evidence="2" type="ORF">KK1_013439</name>
</gene>
<sequence>MEANENGGTSRSSQIVAMMSVPPLKVTEPRQVRKVLVSEDHVSAIQGCYQIVMYYEMMREEEHGRCLAGWIVESLAMVLLDHPLLAGRLHTRDHSSFEIVSNDSGVRLLEACYPTTLSHFLELNKKEHDLEADLVFWNEIDAQYPQFSPLSYVTNFECGGYSIGISCSLLLADAFLFENFLAKWAEIHTKMSHQREKIETPIFYHARLKNPKSLPSDIIPRTQRQNGVESMVFKISEVNLDKELWRELAMVCVEEAKQKQGTNLGWEFCLVVKESSEVMKVESLRMNGHDGLRVKHGFKL</sequence>
<keyword evidence="3" id="KW-1185">Reference proteome</keyword>
<accession>A0A151TJE4</accession>
<evidence type="ECO:0000313" key="3">
    <source>
        <dbReference type="Proteomes" id="UP000075243"/>
    </source>
</evidence>
<dbReference type="GO" id="GO:0042759">
    <property type="term" value="P:long-chain fatty acid biosynthetic process"/>
    <property type="evidence" value="ECO:0007669"/>
    <property type="project" value="EnsemblPlants"/>
</dbReference>
<comment type="similarity">
    <text evidence="1">Belongs to the plant acyltransferase family.</text>
</comment>
<dbReference type="GO" id="GO:0016747">
    <property type="term" value="F:acyltransferase activity, transferring groups other than amino-acyl groups"/>
    <property type="evidence" value="ECO:0007669"/>
    <property type="project" value="TreeGrafter"/>
</dbReference>
<proteinExistence type="inferred from homology"/>
<reference evidence="2 3" key="1">
    <citation type="journal article" date="2012" name="Nat. Biotechnol.">
        <title>Draft genome sequence of pigeonpea (Cajanus cajan), an orphan legume crop of resource-poor farmers.</title>
        <authorList>
            <person name="Varshney R.K."/>
            <person name="Chen W."/>
            <person name="Li Y."/>
            <person name="Bharti A.K."/>
            <person name="Saxena R.K."/>
            <person name="Schlueter J.A."/>
            <person name="Donoghue M.T."/>
            <person name="Azam S."/>
            <person name="Fan G."/>
            <person name="Whaley A.M."/>
            <person name="Farmer A.D."/>
            <person name="Sheridan J."/>
            <person name="Iwata A."/>
            <person name="Tuteja R."/>
            <person name="Penmetsa R.V."/>
            <person name="Wu W."/>
            <person name="Upadhyaya H.D."/>
            <person name="Yang S.P."/>
            <person name="Shah T."/>
            <person name="Saxena K.B."/>
            <person name="Michael T."/>
            <person name="McCombie W.R."/>
            <person name="Yang B."/>
            <person name="Zhang G."/>
            <person name="Yang H."/>
            <person name="Wang J."/>
            <person name="Spillane C."/>
            <person name="Cook D.R."/>
            <person name="May G.D."/>
            <person name="Xu X."/>
            <person name="Jackson S.A."/>
        </authorList>
    </citation>
    <scope>NUCLEOTIDE SEQUENCE [LARGE SCALE GENOMIC DNA]</scope>
    <source>
        <strain evidence="3">cv. Asha</strain>
    </source>
</reference>
<dbReference type="Pfam" id="PF02458">
    <property type="entry name" value="Transferase"/>
    <property type="match status" value="1"/>
</dbReference>
<organism evidence="2 3">
    <name type="scientific">Cajanus cajan</name>
    <name type="common">Pigeon pea</name>
    <name type="synonym">Cajanus indicus</name>
    <dbReference type="NCBI Taxonomy" id="3821"/>
    <lineage>
        <taxon>Eukaryota</taxon>
        <taxon>Viridiplantae</taxon>
        <taxon>Streptophyta</taxon>
        <taxon>Embryophyta</taxon>
        <taxon>Tracheophyta</taxon>
        <taxon>Spermatophyta</taxon>
        <taxon>Magnoliopsida</taxon>
        <taxon>eudicotyledons</taxon>
        <taxon>Gunneridae</taxon>
        <taxon>Pentapetalae</taxon>
        <taxon>rosids</taxon>
        <taxon>fabids</taxon>
        <taxon>Fabales</taxon>
        <taxon>Fabaceae</taxon>
        <taxon>Papilionoideae</taxon>
        <taxon>50 kb inversion clade</taxon>
        <taxon>NPAAA clade</taxon>
        <taxon>indigoferoid/millettioid clade</taxon>
        <taxon>Phaseoleae</taxon>
        <taxon>Cajanus</taxon>
    </lineage>
</organism>
<protein>
    <submittedName>
        <fullName evidence="2">Uncharacterized protein</fullName>
    </submittedName>
</protein>
<name>A0A151TJE4_CAJCA</name>
<dbReference type="PANTHER" id="PTHR31642">
    <property type="entry name" value="TRICHOTHECENE 3-O-ACETYLTRANSFERASE"/>
    <property type="match status" value="1"/>
</dbReference>
<dbReference type="InterPro" id="IPR023213">
    <property type="entry name" value="CAT-like_dom_sf"/>
</dbReference>